<dbReference type="SUPFAM" id="SSF55347">
    <property type="entry name" value="Glyceraldehyde-3-phosphate dehydrogenase-like, C-terminal domain"/>
    <property type="match status" value="1"/>
</dbReference>
<gene>
    <name evidence="4" type="ORF">E2F46_01055</name>
</gene>
<dbReference type="AlphaFoldDB" id="A0A4R5U474"/>
<dbReference type="InterPro" id="IPR036291">
    <property type="entry name" value="NAD(P)-bd_dom_sf"/>
</dbReference>
<dbReference type="PANTHER" id="PTHR43818">
    <property type="entry name" value="BCDNA.GH03377"/>
    <property type="match status" value="1"/>
</dbReference>
<dbReference type="InterPro" id="IPR050463">
    <property type="entry name" value="Gfo/Idh/MocA_oxidrdct_glycsds"/>
</dbReference>
<reference evidence="4 5" key="1">
    <citation type="submission" date="2019-03" db="EMBL/GenBank/DDBJ databases">
        <title>Luteimonas zhaokaii sp.nov., isolated from the rectal contents of Plateau pika in Yushu, Qinghai Province, China.</title>
        <authorList>
            <person name="Zhang G."/>
        </authorList>
    </citation>
    <scope>NUCLEOTIDE SEQUENCE [LARGE SCALE GENOMIC DNA]</scope>
    <source>
        <strain evidence="4 5">B9</strain>
    </source>
</reference>
<feature type="domain" description="GFO/IDH/MocA-like oxidoreductase" evidence="3">
    <location>
        <begin position="128"/>
        <end position="262"/>
    </location>
</feature>
<comment type="caution">
    <text evidence="4">The sequence shown here is derived from an EMBL/GenBank/DDBJ whole genome shotgun (WGS) entry which is preliminary data.</text>
</comment>
<dbReference type="Gene3D" id="3.40.50.720">
    <property type="entry name" value="NAD(P)-binding Rossmann-like Domain"/>
    <property type="match status" value="1"/>
</dbReference>
<dbReference type="InterPro" id="IPR000683">
    <property type="entry name" value="Gfo/Idh/MocA-like_OxRdtase_N"/>
</dbReference>
<keyword evidence="5" id="KW-1185">Reference proteome</keyword>
<organism evidence="4 5">
    <name type="scientific">Luteimonas aestuarii</name>
    <dbReference type="NCBI Taxonomy" id="453837"/>
    <lineage>
        <taxon>Bacteria</taxon>
        <taxon>Pseudomonadati</taxon>
        <taxon>Pseudomonadota</taxon>
        <taxon>Gammaproteobacteria</taxon>
        <taxon>Lysobacterales</taxon>
        <taxon>Lysobacteraceae</taxon>
        <taxon>Luteimonas</taxon>
    </lineage>
</organism>
<dbReference type="Proteomes" id="UP000294796">
    <property type="component" value="Unassembled WGS sequence"/>
</dbReference>
<sequence length="375" mass="41394">MRIAIVGCGFVADLYMDTLRKHADLQLAGAWDRDPVRLALFCRTYHVPAYPSFEALLEDGGVDTVLNLTNPHSHYPVSRACLDAGKHVYSEKPLAMDAADAADLVQRAHAHGLRLSGAPSRLLGRPAQTAWKLLREGAIGHPHLVYAEMDDGLLHRMAVRRWRGRSGAPWPHEDELRVGNTLEHAGYVLTWLAAMFGPATRVTAFGGRAVAEKHLDVPLHEQAADVTFAGIEYASGTIARLTCSIVASHDHTLRVFGEDGILSVDDVWKPESPVRVRRRLTFRGRTMESPFASKRKLLGDAEAIRLSKGRRKVDFCLGPVELARALREDRPSRLSAELALHVAEISLAITQAIDGDARVAIQSRFDPIDPMPWAR</sequence>
<dbReference type="OrthoDB" id="9781031at2"/>
<dbReference type="SUPFAM" id="SSF51735">
    <property type="entry name" value="NAD(P)-binding Rossmann-fold domains"/>
    <property type="match status" value="1"/>
</dbReference>
<dbReference type="InterPro" id="IPR055170">
    <property type="entry name" value="GFO_IDH_MocA-like_dom"/>
</dbReference>
<dbReference type="EMBL" id="SMTF01000001">
    <property type="protein sequence ID" value="TDK28508.1"/>
    <property type="molecule type" value="Genomic_DNA"/>
</dbReference>
<protein>
    <submittedName>
        <fullName evidence="4">Gfo/Idh/MocA family oxidoreductase</fullName>
    </submittedName>
</protein>
<accession>A0A4R5U474</accession>
<dbReference type="GO" id="GO:0016491">
    <property type="term" value="F:oxidoreductase activity"/>
    <property type="evidence" value="ECO:0007669"/>
    <property type="project" value="UniProtKB-KW"/>
</dbReference>
<dbReference type="RefSeq" id="WP_133320329.1">
    <property type="nucleotide sequence ID" value="NZ_SMTF01000001.1"/>
</dbReference>
<evidence type="ECO:0000256" key="1">
    <source>
        <dbReference type="ARBA" id="ARBA00023002"/>
    </source>
</evidence>
<proteinExistence type="predicted"/>
<keyword evidence="1" id="KW-0560">Oxidoreductase</keyword>
<evidence type="ECO:0000313" key="4">
    <source>
        <dbReference type="EMBL" id="TDK28508.1"/>
    </source>
</evidence>
<dbReference type="GO" id="GO:0000166">
    <property type="term" value="F:nucleotide binding"/>
    <property type="evidence" value="ECO:0007669"/>
    <property type="project" value="InterPro"/>
</dbReference>
<evidence type="ECO:0000313" key="5">
    <source>
        <dbReference type="Proteomes" id="UP000294796"/>
    </source>
</evidence>
<dbReference type="PANTHER" id="PTHR43818:SF11">
    <property type="entry name" value="BCDNA.GH03377"/>
    <property type="match status" value="1"/>
</dbReference>
<dbReference type="Pfam" id="PF01408">
    <property type="entry name" value="GFO_IDH_MocA"/>
    <property type="match status" value="1"/>
</dbReference>
<feature type="domain" description="Gfo/Idh/MocA-like oxidoreductase N-terminal" evidence="2">
    <location>
        <begin position="1"/>
        <end position="116"/>
    </location>
</feature>
<name>A0A4R5U474_9GAMM</name>
<evidence type="ECO:0000259" key="2">
    <source>
        <dbReference type="Pfam" id="PF01408"/>
    </source>
</evidence>
<dbReference type="Gene3D" id="3.30.360.10">
    <property type="entry name" value="Dihydrodipicolinate Reductase, domain 2"/>
    <property type="match status" value="1"/>
</dbReference>
<evidence type="ECO:0000259" key="3">
    <source>
        <dbReference type="Pfam" id="PF22725"/>
    </source>
</evidence>
<dbReference type="Pfam" id="PF22725">
    <property type="entry name" value="GFO_IDH_MocA_C3"/>
    <property type="match status" value="1"/>
</dbReference>